<keyword evidence="7" id="KW-1185">Reference proteome</keyword>
<dbReference type="SUPFAM" id="SSF56601">
    <property type="entry name" value="beta-lactamase/transpeptidase-like"/>
    <property type="match status" value="1"/>
</dbReference>
<dbReference type="RefSeq" id="WP_281045210.1">
    <property type="nucleotide sequence ID" value="NZ_JARYGZ010000001.1"/>
</dbReference>
<evidence type="ECO:0000313" key="7">
    <source>
        <dbReference type="Proteomes" id="UP001160625"/>
    </source>
</evidence>
<comment type="caution">
    <text evidence="6">The sequence shown here is derived from an EMBL/GenBank/DDBJ whole genome shotgun (WGS) entry which is preliminary data.</text>
</comment>
<dbReference type="Pfam" id="PF03717">
    <property type="entry name" value="PBP_dimer"/>
    <property type="match status" value="1"/>
</dbReference>
<keyword evidence="2" id="KW-0378">Hydrolase</keyword>
<protein>
    <submittedName>
        <fullName evidence="6">Penicillin-binding protein 2</fullName>
    </submittedName>
</protein>
<dbReference type="Gene3D" id="3.90.1310.10">
    <property type="entry name" value="Penicillin-binding protein 2a (Domain 2)"/>
    <property type="match status" value="1"/>
</dbReference>
<dbReference type="SUPFAM" id="SSF56519">
    <property type="entry name" value="Penicillin binding protein dimerisation domain"/>
    <property type="match status" value="1"/>
</dbReference>
<dbReference type="Gene3D" id="3.30.450.330">
    <property type="match status" value="1"/>
</dbReference>
<dbReference type="PANTHER" id="PTHR30627:SF1">
    <property type="entry name" value="PEPTIDOGLYCAN D,D-TRANSPEPTIDASE FTSI"/>
    <property type="match status" value="1"/>
</dbReference>
<feature type="domain" description="Penicillin-binding protein transpeptidase" evidence="4">
    <location>
        <begin position="205"/>
        <end position="501"/>
    </location>
</feature>
<keyword evidence="3" id="KW-0472">Membrane</keyword>
<gene>
    <name evidence="6" type="ORF">QGN17_12025</name>
</gene>
<dbReference type="InterPro" id="IPR001460">
    <property type="entry name" value="PCN-bd_Tpept"/>
</dbReference>
<sequence length="556" mass="60065">MVVMLVFLGVVGVIALKLIFSSIFLTGSAPTPAGDGLLPARGDIVDRNGVPLARTIMAWSIGLHPNKLVNDPMEVAQKLNRLMPERSVADYFAMLRSKKNFIYLRRRATPELVAQANAIGEPAIALAQEPERLYPQTTLAAHVLGWTNIDGRGVFGMEKVLNNRLLDPNKRGTPVQLSIDARVQAALEDELGAAKDKFTAAAASGIVMDVRTGEVLAMVSLPNFNPNDPGATDIGNLKNNMTQSVYELGSTFKAITLANAIESGTITSMAKKYDATAPLQIGRYKIHDDEPAGRWLDIPEMFVKSSNIVTARIADELGQQRETAMFDKLGFDRPPEIELTGKVKPLWPRYWGRTTTMTVAYGHGIAVTPLNLAIAYCALTNGGIYRPATLYKVGPEHPLNPGRRVISEATSARMRQLLRLVVMPAAGGTGKKADVPGFRLGGKTGTAEKAMDGGYNKKLNVSTFAGVFPMDDPHYMVMMTLDGPHATADTYGFTTAAWVVGPAMGRMISRIGPLLGIIPDERHDVDESDLLPLIWRPDADKAKALTGAAAAAHDKD</sequence>
<proteinExistence type="predicted"/>
<evidence type="ECO:0000256" key="1">
    <source>
        <dbReference type="ARBA" id="ARBA00004370"/>
    </source>
</evidence>
<dbReference type="InterPro" id="IPR005311">
    <property type="entry name" value="PBP_dimer"/>
</dbReference>
<evidence type="ECO:0000313" key="6">
    <source>
        <dbReference type="EMBL" id="MDH7639459.1"/>
    </source>
</evidence>
<dbReference type="InterPro" id="IPR036138">
    <property type="entry name" value="PBP_dimer_sf"/>
</dbReference>
<dbReference type="InterPro" id="IPR012338">
    <property type="entry name" value="Beta-lactam/transpept-like"/>
</dbReference>
<dbReference type="Pfam" id="PF00905">
    <property type="entry name" value="Transpeptidase"/>
    <property type="match status" value="1"/>
</dbReference>
<evidence type="ECO:0000259" key="4">
    <source>
        <dbReference type="Pfam" id="PF00905"/>
    </source>
</evidence>
<evidence type="ECO:0000256" key="2">
    <source>
        <dbReference type="ARBA" id="ARBA00022645"/>
    </source>
</evidence>
<dbReference type="Proteomes" id="UP001160625">
    <property type="component" value="Unassembled WGS sequence"/>
</dbReference>
<dbReference type="PANTHER" id="PTHR30627">
    <property type="entry name" value="PEPTIDOGLYCAN D,D-TRANSPEPTIDASE"/>
    <property type="match status" value="1"/>
</dbReference>
<comment type="subcellular location">
    <subcellularLocation>
        <location evidence="1">Membrane</location>
    </subcellularLocation>
</comment>
<accession>A0ABT6N2B4</accession>
<evidence type="ECO:0000259" key="5">
    <source>
        <dbReference type="Pfam" id="PF03717"/>
    </source>
</evidence>
<dbReference type="InterPro" id="IPR050515">
    <property type="entry name" value="Beta-lactam/transpept"/>
</dbReference>
<reference evidence="6" key="1">
    <citation type="submission" date="2023-04" db="EMBL/GenBank/DDBJ databases">
        <title>Sphingomonas sp. MAHUQ-71 isolated from rice field.</title>
        <authorList>
            <person name="Huq M.A."/>
        </authorList>
    </citation>
    <scope>NUCLEOTIDE SEQUENCE</scope>
    <source>
        <strain evidence="6">MAHUQ-71</strain>
    </source>
</reference>
<dbReference type="Gene3D" id="3.40.710.10">
    <property type="entry name" value="DD-peptidase/beta-lactamase superfamily"/>
    <property type="match status" value="1"/>
</dbReference>
<feature type="domain" description="Penicillin-binding protein dimerisation" evidence="5">
    <location>
        <begin position="39"/>
        <end position="147"/>
    </location>
</feature>
<dbReference type="EMBL" id="JARYGZ010000001">
    <property type="protein sequence ID" value="MDH7639459.1"/>
    <property type="molecule type" value="Genomic_DNA"/>
</dbReference>
<name>A0ABT6N2B4_9SPHN</name>
<organism evidence="6 7">
    <name type="scientific">Sphingomonas oryzagri</name>
    <dbReference type="NCBI Taxonomy" id="3042314"/>
    <lineage>
        <taxon>Bacteria</taxon>
        <taxon>Pseudomonadati</taxon>
        <taxon>Pseudomonadota</taxon>
        <taxon>Alphaproteobacteria</taxon>
        <taxon>Sphingomonadales</taxon>
        <taxon>Sphingomonadaceae</taxon>
        <taxon>Sphingomonas</taxon>
    </lineage>
</organism>
<evidence type="ECO:0000256" key="3">
    <source>
        <dbReference type="ARBA" id="ARBA00023136"/>
    </source>
</evidence>
<keyword evidence="2" id="KW-0121">Carboxypeptidase</keyword>
<keyword evidence="2" id="KW-0645">Protease</keyword>